<evidence type="ECO:0000313" key="5">
    <source>
        <dbReference type="Proteomes" id="UP000574761"/>
    </source>
</evidence>
<protein>
    <submittedName>
        <fullName evidence="4">4-hydroxythreonine-4-phosphate dehydrogenase</fullName>
        <ecNumber evidence="4">1.1.1.262</ecNumber>
    </submittedName>
</protein>
<keyword evidence="5" id="KW-1185">Reference proteome</keyword>
<dbReference type="Proteomes" id="UP000574761">
    <property type="component" value="Unassembled WGS sequence"/>
</dbReference>
<proteinExistence type="predicted"/>
<gene>
    <name evidence="4" type="ORF">GGQ64_000765</name>
</gene>
<dbReference type="Gene3D" id="3.40.718.10">
    <property type="entry name" value="Isopropylmalate Dehydrogenase"/>
    <property type="match status" value="1"/>
</dbReference>
<comment type="caution">
    <text evidence="4">The sequence shown here is derived from an EMBL/GenBank/DDBJ whole genome shotgun (WGS) entry which is preliminary data.</text>
</comment>
<keyword evidence="3" id="KW-0520">NAD</keyword>
<dbReference type="EMBL" id="JACIEE010000002">
    <property type="protein sequence ID" value="MBB3975578.1"/>
    <property type="molecule type" value="Genomic_DNA"/>
</dbReference>
<name>A0A7W6D2K3_9HYPH</name>
<dbReference type="EC" id="1.1.1.262" evidence="4"/>
<dbReference type="AlphaFoldDB" id="A0A7W6D2K3"/>
<dbReference type="GO" id="GO:0046872">
    <property type="term" value="F:metal ion binding"/>
    <property type="evidence" value="ECO:0007669"/>
    <property type="project" value="UniProtKB-KW"/>
</dbReference>
<keyword evidence="1" id="KW-0479">Metal-binding</keyword>
<evidence type="ECO:0000256" key="1">
    <source>
        <dbReference type="ARBA" id="ARBA00022723"/>
    </source>
</evidence>
<accession>A0A7W6D2K3</accession>
<dbReference type="Pfam" id="PF04166">
    <property type="entry name" value="PdxA"/>
    <property type="match status" value="1"/>
</dbReference>
<dbReference type="GO" id="GO:0050570">
    <property type="term" value="F:4-hydroxythreonine-4-phosphate dehydrogenase activity"/>
    <property type="evidence" value="ECO:0007669"/>
    <property type="project" value="UniProtKB-EC"/>
</dbReference>
<dbReference type="InterPro" id="IPR005255">
    <property type="entry name" value="PdxA_fam"/>
</dbReference>
<organism evidence="4 5">
    <name type="scientific">Mycoplana azooxidifex</name>
    <dbReference type="NCBI Taxonomy" id="1636188"/>
    <lineage>
        <taxon>Bacteria</taxon>
        <taxon>Pseudomonadati</taxon>
        <taxon>Pseudomonadota</taxon>
        <taxon>Alphaproteobacteria</taxon>
        <taxon>Hyphomicrobiales</taxon>
        <taxon>Rhizobiaceae</taxon>
        <taxon>Mycoplana</taxon>
    </lineage>
</organism>
<evidence type="ECO:0000256" key="3">
    <source>
        <dbReference type="ARBA" id="ARBA00023027"/>
    </source>
</evidence>
<evidence type="ECO:0000313" key="4">
    <source>
        <dbReference type="EMBL" id="MBB3975578.1"/>
    </source>
</evidence>
<dbReference type="GO" id="GO:0051287">
    <property type="term" value="F:NAD binding"/>
    <property type="evidence" value="ECO:0007669"/>
    <property type="project" value="InterPro"/>
</dbReference>
<reference evidence="4 5" key="1">
    <citation type="submission" date="2020-08" db="EMBL/GenBank/DDBJ databases">
        <title>Genomic Encyclopedia of Type Strains, Phase IV (KMG-IV): sequencing the most valuable type-strain genomes for metagenomic binning, comparative biology and taxonomic classification.</title>
        <authorList>
            <person name="Goeker M."/>
        </authorList>
    </citation>
    <scope>NUCLEOTIDE SEQUENCE [LARGE SCALE GENOMIC DNA]</scope>
    <source>
        <strain evidence="4 5">DSM 100211</strain>
    </source>
</reference>
<dbReference type="RefSeq" id="WP_183799355.1">
    <property type="nucleotide sequence ID" value="NZ_JACIEE010000002.1"/>
</dbReference>
<dbReference type="SUPFAM" id="SSF53659">
    <property type="entry name" value="Isocitrate/Isopropylmalate dehydrogenase-like"/>
    <property type="match status" value="1"/>
</dbReference>
<dbReference type="PANTHER" id="PTHR30004">
    <property type="entry name" value="4-HYDROXYTHREONINE-4-PHOSPHATE DEHYDROGENASE"/>
    <property type="match status" value="1"/>
</dbReference>
<evidence type="ECO:0000256" key="2">
    <source>
        <dbReference type="ARBA" id="ARBA00023002"/>
    </source>
</evidence>
<dbReference type="PANTHER" id="PTHR30004:SF6">
    <property type="entry name" value="D-THREONATE 4-PHOSPHATE DEHYDROGENASE"/>
    <property type="match status" value="1"/>
</dbReference>
<sequence length="334" mass="35367">MYTQSGKPIVAISNGDPSGIGPEITLKAMTKAEVREVAAPIVVGSPEVFERDLALAGAPLKIRLLEKASDATGDAGTVEILPFDRLDLSQCPRGEVSAEAGRYSGFSIAKAIELGMAGTVHSVVVSPNNKRAMKNGGHEHTGFEEIARHYTGAKRSIQILMGRKYNLARVTNHVPLRQVADICTRERVFGQIKVLKDSLAMVGLNDPVIGVSGLNPHNGEHGLMGTEEMTDIGPACDDARAEGLRVVGPIPADTVFVDIDKLGLDIVLSMYHDHGNSGIKILEFGHLVNFIGGLPIPVFTVSHGTAFDIAGRGIAGSTNMELSIIAAAKSVRAH</sequence>
<keyword evidence="2 4" id="KW-0560">Oxidoreductase</keyword>